<dbReference type="AlphaFoldDB" id="A0A518BEZ0"/>
<name>A0A518BEZ0_9BACT</name>
<feature type="site" description="Important for substrate specificity" evidence="5">
    <location>
        <position position="71"/>
    </location>
</feature>
<dbReference type="Pfam" id="PF02545">
    <property type="entry name" value="Maf"/>
    <property type="match status" value="1"/>
</dbReference>
<dbReference type="CDD" id="cd00555">
    <property type="entry name" value="Maf"/>
    <property type="match status" value="1"/>
</dbReference>
<dbReference type="KEGG" id="pbap:Pla133_06140"/>
<keyword evidence="7" id="KW-1185">Reference proteome</keyword>
<dbReference type="SUPFAM" id="SSF52972">
    <property type="entry name" value="ITPase-like"/>
    <property type="match status" value="1"/>
</dbReference>
<reference evidence="6 7" key="1">
    <citation type="submission" date="2019-02" db="EMBL/GenBank/DDBJ databases">
        <title>Deep-cultivation of Planctomycetes and their phenomic and genomic characterization uncovers novel biology.</title>
        <authorList>
            <person name="Wiegand S."/>
            <person name="Jogler M."/>
            <person name="Boedeker C."/>
            <person name="Pinto D."/>
            <person name="Vollmers J."/>
            <person name="Rivas-Marin E."/>
            <person name="Kohn T."/>
            <person name="Peeters S.H."/>
            <person name="Heuer A."/>
            <person name="Rast P."/>
            <person name="Oberbeckmann S."/>
            <person name="Bunk B."/>
            <person name="Jeske O."/>
            <person name="Meyerdierks A."/>
            <person name="Storesund J.E."/>
            <person name="Kallscheuer N."/>
            <person name="Luecker S."/>
            <person name="Lage O.M."/>
            <person name="Pohl T."/>
            <person name="Merkel B.J."/>
            <person name="Hornburger P."/>
            <person name="Mueller R.-W."/>
            <person name="Bruemmer F."/>
            <person name="Labrenz M."/>
            <person name="Spormann A.M."/>
            <person name="Op den Camp H."/>
            <person name="Overmann J."/>
            <person name="Amann R."/>
            <person name="Jetten M.S.M."/>
            <person name="Mascher T."/>
            <person name="Medema M.H."/>
            <person name="Devos D.P."/>
            <person name="Kaster A.-K."/>
            <person name="Ovreas L."/>
            <person name="Rohde M."/>
            <person name="Galperin M.Y."/>
            <person name="Jogler C."/>
        </authorList>
    </citation>
    <scope>NUCLEOTIDE SEQUENCE [LARGE SCALE GENOMIC DNA]</scope>
    <source>
        <strain evidence="6 7">Pla133</strain>
    </source>
</reference>
<comment type="subcellular location">
    <subcellularLocation>
        <location evidence="1 5">Cytoplasm</location>
    </subcellularLocation>
</comment>
<dbReference type="GO" id="GO:0047429">
    <property type="term" value="F:nucleoside triphosphate diphosphatase activity"/>
    <property type="evidence" value="ECO:0007669"/>
    <property type="project" value="InterPro"/>
</dbReference>
<comment type="catalytic activity">
    <reaction evidence="5">
        <text>N(7)-methyl-GTP + H2O = N(7)-methyl-GMP + diphosphate + H(+)</text>
        <dbReference type="Rhea" id="RHEA:58744"/>
        <dbReference type="ChEBI" id="CHEBI:15377"/>
        <dbReference type="ChEBI" id="CHEBI:15378"/>
        <dbReference type="ChEBI" id="CHEBI:33019"/>
        <dbReference type="ChEBI" id="CHEBI:58285"/>
        <dbReference type="ChEBI" id="CHEBI:87133"/>
    </reaction>
</comment>
<accession>A0A518BEZ0</accession>
<dbReference type="HAMAP" id="MF_00528">
    <property type="entry name" value="Maf"/>
    <property type="match status" value="1"/>
</dbReference>
<organism evidence="6 7">
    <name type="scientific">Engelhardtia mirabilis</name>
    <dbReference type="NCBI Taxonomy" id="2528011"/>
    <lineage>
        <taxon>Bacteria</taxon>
        <taxon>Pseudomonadati</taxon>
        <taxon>Planctomycetota</taxon>
        <taxon>Planctomycetia</taxon>
        <taxon>Planctomycetia incertae sedis</taxon>
        <taxon>Engelhardtia</taxon>
    </lineage>
</organism>
<comment type="function">
    <text evidence="5">Nucleoside triphosphate pyrophosphatase that hydrolyzes 7-methyl-GTP (m(7)GTP). May have a dual role in cell division arrest and in preventing the incorporation of modified nucleotides into cellular nucleic acids.</text>
</comment>
<keyword evidence="3 5" id="KW-0378">Hydrolase</keyword>
<sequence length="191" mass="20601">MQIILASTSPYRRALLERLGLEFDCVAPDVDEDAYKSRGLEPRELAQTLARAKAASVAELYPEAVVIGSDQVCALDSEVLSKPGSPARAAAQLERLAGRTHRLVTAVAIQRGGERRAWTDVATLTMRALTRAAIERYVAVDDPVDCAGAYKLEQRGIALFEQIACDDHSAITGLPLIATVRILGDFGIDLP</sequence>
<dbReference type="Proteomes" id="UP000316921">
    <property type="component" value="Chromosome"/>
</dbReference>
<evidence type="ECO:0000313" key="6">
    <source>
        <dbReference type="EMBL" id="QDU65549.1"/>
    </source>
</evidence>
<dbReference type="NCBIfam" id="TIGR00172">
    <property type="entry name" value="maf"/>
    <property type="match status" value="1"/>
</dbReference>
<dbReference type="PANTHER" id="PTHR43213:SF10">
    <property type="entry name" value="7-METHYL-GTP PYROPHOSPHATASE"/>
    <property type="match status" value="1"/>
</dbReference>
<keyword evidence="2 5" id="KW-0963">Cytoplasm</keyword>
<feature type="active site" description="Proton acceptor" evidence="5">
    <location>
        <position position="70"/>
    </location>
</feature>
<dbReference type="EMBL" id="CP036287">
    <property type="protein sequence ID" value="QDU65549.1"/>
    <property type="molecule type" value="Genomic_DNA"/>
</dbReference>
<comment type="caution">
    <text evidence="5">Lacks conserved residue(s) required for the propagation of feature annotation.</text>
</comment>
<dbReference type="InterPro" id="IPR029001">
    <property type="entry name" value="ITPase-like_fam"/>
</dbReference>
<dbReference type="PANTHER" id="PTHR43213">
    <property type="entry name" value="BIFUNCTIONAL DTTP/UTP PYROPHOSPHATASE/METHYLTRANSFERASE PROTEIN-RELATED"/>
    <property type="match status" value="1"/>
</dbReference>
<dbReference type="GO" id="GO:0009117">
    <property type="term" value="P:nucleotide metabolic process"/>
    <property type="evidence" value="ECO:0007669"/>
    <property type="project" value="UniProtKB-KW"/>
</dbReference>
<dbReference type="RefSeq" id="WP_145062283.1">
    <property type="nucleotide sequence ID" value="NZ_CP036287.1"/>
</dbReference>
<evidence type="ECO:0000256" key="2">
    <source>
        <dbReference type="ARBA" id="ARBA00022490"/>
    </source>
</evidence>
<evidence type="ECO:0000256" key="3">
    <source>
        <dbReference type="ARBA" id="ARBA00022801"/>
    </source>
</evidence>
<dbReference type="Gene3D" id="3.90.950.10">
    <property type="match status" value="1"/>
</dbReference>
<dbReference type="InterPro" id="IPR003697">
    <property type="entry name" value="Maf-like"/>
</dbReference>
<dbReference type="GO" id="GO:0005737">
    <property type="term" value="C:cytoplasm"/>
    <property type="evidence" value="ECO:0007669"/>
    <property type="project" value="UniProtKB-SubCell"/>
</dbReference>
<gene>
    <name evidence="6" type="primary">yceF</name>
    <name evidence="6" type="ORF">Pla133_06140</name>
</gene>
<evidence type="ECO:0000256" key="1">
    <source>
        <dbReference type="ARBA" id="ARBA00004496"/>
    </source>
</evidence>
<evidence type="ECO:0000313" key="7">
    <source>
        <dbReference type="Proteomes" id="UP000316921"/>
    </source>
</evidence>
<proteinExistence type="inferred from homology"/>
<dbReference type="PIRSF" id="PIRSF006305">
    <property type="entry name" value="Maf"/>
    <property type="match status" value="1"/>
</dbReference>
<keyword evidence="4 5" id="KW-0546">Nucleotide metabolism</keyword>
<comment type="cofactor">
    <cofactor evidence="5">
        <name>a divalent metal cation</name>
        <dbReference type="ChEBI" id="CHEBI:60240"/>
    </cofactor>
</comment>
<feature type="site" description="Important for substrate specificity" evidence="5">
    <location>
        <position position="153"/>
    </location>
</feature>
<evidence type="ECO:0000256" key="4">
    <source>
        <dbReference type="ARBA" id="ARBA00023080"/>
    </source>
</evidence>
<feature type="site" description="Important for substrate specificity" evidence="5">
    <location>
        <position position="11"/>
    </location>
</feature>
<protein>
    <recommendedName>
        <fullName evidence="5">7-methyl-GTP pyrophosphatase</fullName>
        <shortName evidence="5">m(7)GTP pyrophosphatase</shortName>
        <ecNumber evidence="5">3.6.1.-</ecNumber>
    </recommendedName>
</protein>
<dbReference type="EC" id="3.6.1.-" evidence="5"/>
<evidence type="ECO:0000256" key="5">
    <source>
        <dbReference type="HAMAP-Rule" id="MF_00528"/>
    </source>
</evidence>
<comment type="similarity">
    <text evidence="5">Belongs to the Maf family. YceF subfamily.</text>
</comment>